<dbReference type="SUPFAM" id="SSF53335">
    <property type="entry name" value="S-adenosyl-L-methionine-dependent methyltransferases"/>
    <property type="match status" value="1"/>
</dbReference>
<dbReference type="PANTHER" id="PTHR23108:SF0">
    <property type="entry name" value="METHYLTRANSFERASE-LIKE PROTEIN 22"/>
    <property type="match status" value="1"/>
</dbReference>
<dbReference type="InterPro" id="IPR019410">
    <property type="entry name" value="Methyltransf_16"/>
</dbReference>
<dbReference type="STRING" id="3088.A0A383VAG9"/>
<dbReference type="Pfam" id="PF10294">
    <property type="entry name" value="Methyltransf_16"/>
    <property type="match status" value="1"/>
</dbReference>
<evidence type="ECO:0000313" key="3">
    <source>
        <dbReference type="Proteomes" id="UP000256970"/>
    </source>
</evidence>
<feature type="region of interest" description="Disordered" evidence="1">
    <location>
        <begin position="312"/>
        <end position="350"/>
    </location>
</feature>
<evidence type="ECO:0000256" key="1">
    <source>
        <dbReference type="SAM" id="MobiDB-lite"/>
    </source>
</evidence>
<dbReference type="EMBL" id="FNXT01000175">
    <property type="protein sequence ID" value="SZX61752.1"/>
    <property type="molecule type" value="Genomic_DNA"/>
</dbReference>
<reference evidence="2 3" key="1">
    <citation type="submission" date="2016-10" db="EMBL/GenBank/DDBJ databases">
        <authorList>
            <person name="Cai Z."/>
        </authorList>
    </citation>
    <scope>NUCLEOTIDE SEQUENCE [LARGE SCALE GENOMIC DNA]</scope>
</reference>
<evidence type="ECO:0008006" key="4">
    <source>
        <dbReference type="Google" id="ProtNLM"/>
    </source>
</evidence>
<dbReference type="PANTHER" id="PTHR23108">
    <property type="entry name" value="METHYLTRANSFERASE-RELATED"/>
    <property type="match status" value="1"/>
</dbReference>
<protein>
    <recommendedName>
        <fullName evidence="4">Methyltransferase small domain-containing protein</fullName>
    </recommendedName>
</protein>
<dbReference type="AlphaFoldDB" id="A0A383VAG9"/>
<evidence type="ECO:0000313" key="2">
    <source>
        <dbReference type="EMBL" id="SZX61752.1"/>
    </source>
</evidence>
<proteinExistence type="predicted"/>
<dbReference type="InterPro" id="IPR029063">
    <property type="entry name" value="SAM-dependent_MTases_sf"/>
</dbReference>
<name>A0A383VAG9_TETOB</name>
<feature type="compositionally biased region" description="Low complexity" evidence="1">
    <location>
        <begin position="312"/>
        <end position="343"/>
    </location>
</feature>
<sequence length="443" mass="47233">MASPPDEPVLSEVHMESCPPHVTSWSTRFCYSLPQQQQFDRTQLSSITVPAEAAAAAPADQQTGAGAKPSAEQLANGTASSCVEVDADGDLLLLSRPARRSQHISIQHSLATPVSRCGEQVWLGSCLLCDWLIHNAQQLAGCTLLEFGAGVGLTSILAAHFAQRVLLTDTDAGALELAAGNVAANGVQERVSVRRLDWLQLFDTQLGRCSDDEVLSLLNSASSSSSRVSRACSSAAMHCADAADEAAAASCQEQQQQVNGSSSSSSSYAWLPSDLQQLCAVDVWLAADVVYNETLTDAFMRTAHQLMTWQQQQQQQQAHTQQELLHSSAPRHAAGSSSSSSSRHGGKGSCSVRSPVLLVAVEKRFNFTYRDLDARASTFEHFMTYVVPAPEAAAAATATAAAAATSGSKPLFSGRRLAVSDLPQAMEYDRSADLELWELLPLL</sequence>
<dbReference type="GO" id="GO:0005634">
    <property type="term" value="C:nucleus"/>
    <property type="evidence" value="ECO:0007669"/>
    <property type="project" value="TreeGrafter"/>
</dbReference>
<dbReference type="Proteomes" id="UP000256970">
    <property type="component" value="Unassembled WGS sequence"/>
</dbReference>
<dbReference type="GO" id="GO:0008276">
    <property type="term" value="F:protein methyltransferase activity"/>
    <property type="evidence" value="ECO:0007669"/>
    <property type="project" value="InterPro"/>
</dbReference>
<organism evidence="2 3">
    <name type="scientific">Tetradesmus obliquus</name>
    <name type="common">Green alga</name>
    <name type="synonym">Acutodesmus obliquus</name>
    <dbReference type="NCBI Taxonomy" id="3088"/>
    <lineage>
        <taxon>Eukaryota</taxon>
        <taxon>Viridiplantae</taxon>
        <taxon>Chlorophyta</taxon>
        <taxon>core chlorophytes</taxon>
        <taxon>Chlorophyceae</taxon>
        <taxon>CS clade</taxon>
        <taxon>Sphaeropleales</taxon>
        <taxon>Scenedesmaceae</taxon>
        <taxon>Tetradesmus</taxon>
    </lineage>
</organism>
<dbReference type="InterPro" id="IPR038899">
    <property type="entry name" value="METTL22"/>
</dbReference>
<keyword evidence="3" id="KW-1185">Reference proteome</keyword>
<accession>A0A383VAG9</accession>
<gene>
    <name evidence="2" type="ORF">BQ4739_LOCUS2314</name>
</gene>
<dbReference type="Gene3D" id="3.40.50.150">
    <property type="entry name" value="Vaccinia Virus protein VP39"/>
    <property type="match status" value="1"/>
</dbReference>